<evidence type="ECO:0000256" key="9">
    <source>
        <dbReference type="PIRSR" id="PIRSR500134-2"/>
    </source>
</evidence>
<feature type="binding site" evidence="9">
    <location>
        <position position="204"/>
    </location>
    <ligand>
        <name>substrate</name>
    </ligand>
</feature>
<dbReference type="InterPro" id="IPR008927">
    <property type="entry name" value="6-PGluconate_DH-like_C_sf"/>
</dbReference>
<evidence type="ECO:0000259" key="11">
    <source>
        <dbReference type="SMART" id="SM00984"/>
    </source>
</evidence>
<keyword evidence="4 7" id="KW-0560">Oxidoreductase</keyword>
<dbReference type="RefSeq" id="WP_066082711.1">
    <property type="nucleotide sequence ID" value="NZ_CP126114.1"/>
</dbReference>
<name>A0AA95MTA7_9BACI</name>
<dbReference type="SUPFAM" id="SSF48179">
    <property type="entry name" value="6-phosphogluconate dehydrogenase C-terminal domain-like"/>
    <property type="match status" value="1"/>
</dbReference>
<dbReference type="InterPro" id="IPR001732">
    <property type="entry name" value="UDP-Glc/GDP-Man_DH_N"/>
</dbReference>
<dbReference type="InterPro" id="IPR014027">
    <property type="entry name" value="UDP-Glc/GDP-Man_DH_C"/>
</dbReference>
<sequence>MKITVAGAGYVGLVTSACLAELGHQVTCIDIQREKIDMLQNGRSPIYEPGLESLLVKNLRNGKLDFTVDAHHAYSNVDIIFIAVGTPEIHGGSVDLKYIHVVSHTIAHYIENDVIVCTKSTVPIGTNDLIKQIIHSRKPPKLHAEVVANPEFLREGSAVFDFFHGDRIVIGTDNPKAVSIMEQLYLPLKIPIITTDIKSAEMIKYASNAFLATKISFINEIANLCEKVGANIEEVAFGIGHDKRIGHDFLKAGIGFGGSCFPKDTKALVELSGSVEHRFELLEAVMKVNNRQQSVPVLKAKETIGSLQDKKVTLLGLAFKPDTDDVRESASLRIINELLEEGAVVRAYDPIAIPNAKRILGNTIEYSSDIRVALHEAELAIIATDWEQIKHVPLEVYCTHMKDSIVIDGRNCYSLQEIQKYPITYFSIGRPYVFKDRPNDSVVKESGE</sequence>
<dbReference type="InterPro" id="IPR036291">
    <property type="entry name" value="NAD(P)-bd_dom_sf"/>
</dbReference>
<feature type="binding site" evidence="10">
    <location>
        <position position="121"/>
    </location>
    <ligand>
        <name>NAD(+)</name>
        <dbReference type="ChEBI" id="CHEBI:57540"/>
    </ligand>
</feature>
<feature type="binding site" evidence="10">
    <location>
        <position position="35"/>
    </location>
    <ligand>
        <name>NAD(+)</name>
        <dbReference type="ChEBI" id="CHEBI:57540"/>
    </ligand>
</feature>
<feature type="binding site" evidence="10">
    <location>
        <position position="263"/>
    </location>
    <ligand>
        <name>NAD(+)</name>
        <dbReference type="ChEBI" id="CHEBI:57540"/>
    </ligand>
</feature>
<feature type="binding site" evidence="9">
    <location>
        <begin position="249"/>
        <end position="253"/>
    </location>
    <ligand>
        <name>substrate</name>
    </ligand>
</feature>
<dbReference type="PIRSF" id="PIRSF500134">
    <property type="entry name" value="UDPglc_DH_bac"/>
    <property type="match status" value="1"/>
</dbReference>
<gene>
    <name evidence="12" type="ORF">QNH39_03600</name>
</gene>
<dbReference type="PANTHER" id="PTHR43750">
    <property type="entry name" value="UDP-GLUCOSE 6-DEHYDROGENASE TUAD"/>
    <property type="match status" value="1"/>
</dbReference>
<dbReference type="InterPro" id="IPR014026">
    <property type="entry name" value="UDP-Glc/GDP-Man_DH_dimer"/>
</dbReference>
<dbReference type="InterPro" id="IPR017476">
    <property type="entry name" value="UDP-Glc/GDP-Man"/>
</dbReference>
<feature type="binding site" evidence="9">
    <location>
        <position position="257"/>
    </location>
    <ligand>
        <name>substrate</name>
    </ligand>
</feature>
<feature type="active site" description="Nucleophile" evidence="8">
    <location>
        <position position="260"/>
    </location>
</feature>
<dbReference type="PIRSF" id="PIRSF000124">
    <property type="entry name" value="UDPglc_GDPman_dh"/>
    <property type="match status" value="1"/>
</dbReference>
<feature type="binding site" evidence="9">
    <location>
        <begin position="152"/>
        <end position="155"/>
    </location>
    <ligand>
        <name>substrate</name>
    </ligand>
</feature>
<dbReference type="Gene3D" id="1.20.5.100">
    <property type="entry name" value="Cytochrome c1, transmembrane anchor, C-terminal"/>
    <property type="match status" value="1"/>
</dbReference>
<comment type="catalytic activity">
    <reaction evidence="6 7">
        <text>UDP-alpha-D-glucose + 2 NAD(+) + H2O = UDP-alpha-D-glucuronate + 2 NADH + 3 H(+)</text>
        <dbReference type="Rhea" id="RHEA:23596"/>
        <dbReference type="ChEBI" id="CHEBI:15377"/>
        <dbReference type="ChEBI" id="CHEBI:15378"/>
        <dbReference type="ChEBI" id="CHEBI:57540"/>
        <dbReference type="ChEBI" id="CHEBI:57945"/>
        <dbReference type="ChEBI" id="CHEBI:58052"/>
        <dbReference type="ChEBI" id="CHEBI:58885"/>
        <dbReference type="EC" id="1.1.1.22"/>
    </reaction>
</comment>
<evidence type="ECO:0000313" key="12">
    <source>
        <dbReference type="EMBL" id="WHY86961.1"/>
    </source>
</evidence>
<evidence type="ECO:0000256" key="7">
    <source>
        <dbReference type="PIRNR" id="PIRNR000124"/>
    </source>
</evidence>
<dbReference type="Pfam" id="PF03720">
    <property type="entry name" value="UDPG_MGDP_dh_C"/>
    <property type="match status" value="1"/>
</dbReference>
<feature type="binding site" evidence="10">
    <location>
        <position position="30"/>
    </location>
    <ligand>
        <name>NAD(+)</name>
        <dbReference type="ChEBI" id="CHEBI:57540"/>
    </ligand>
</feature>
<dbReference type="PANTHER" id="PTHR43750:SF4">
    <property type="entry name" value="UDP-GLUCOSE 6-DEHYDROGENASE YWQF"/>
    <property type="match status" value="1"/>
</dbReference>
<dbReference type="KEGG" id="nnv:QNH39_03600"/>
<organism evidence="12 13">
    <name type="scientific">Neobacillus novalis</name>
    <dbReference type="NCBI Taxonomy" id="220687"/>
    <lineage>
        <taxon>Bacteria</taxon>
        <taxon>Bacillati</taxon>
        <taxon>Bacillota</taxon>
        <taxon>Bacilli</taxon>
        <taxon>Bacillales</taxon>
        <taxon>Bacillaceae</taxon>
        <taxon>Neobacillus</taxon>
    </lineage>
</organism>
<evidence type="ECO:0000256" key="1">
    <source>
        <dbReference type="ARBA" id="ARBA00004701"/>
    </source>
</evidence>
<feature type="binding site" evidence="10">
    <location>
        <position position="86"/>
    </location>
    <ligand>
        <name>NAD(+)</name>
        <dbReference type="ChEBI" id="CHEBI:57540"/>
    </ligand>
</feature>
<evidence type="ECO:0000256" key="6">
    <source>
        <dbReference type="ARBA" id="ARBA00047473"/>
    </source>
</evidence>
<dbReference type="EC" id="1.1.1.22" evidence="3 7"/>
<dbReference type="InterPro" id="IPR036220">
    <property type="entry name" value="UDP-Glc/GDP-Man_DH_C_sf"/>
</dbReference>
<dbReference type="PROSITE" id="PS51257">
    <property type="entry name" value="PROKAR_LIPOPROTEIN"/>
    <property type="match status" value="1"/>
</dbReference>
<feature type="binding site" evidence="9">
    <location>
        <position position="320"/>
    </location>
    <ligand>
        <name>substrate</name>
    </ligand>
</feature>
<reference evidence="12" key="1">
    <citation type="submission" date="2023-05" db="EMBL/GenBank/DDBJ databases">
        <title>Comparative genomics of Bacillaceae isolates and their secondary metabolite potential.</title>
        <authorList>
            <person name="Song L."/>
            <person name="Nielsen L.J."/>
            <person name="Mohite O."/>
            <person name="Xu X."/>
            <person name="Weber T."/>
            <person name="Kovacs A.T."/>
        </authorList>
    </citation>
    <scope>NUCLEOTIDE SEQUENCE</scope>
    <source>
        <strain evidence="12">XLM17</strain>
    </source>
</reference>
<accession>A0AA95MTA7</accession>
<dbReference type="NCBIfam" id="TIGR03026">
    <property type="entry name" value="NDP-sugDHase"/>
    <property type="match status" value="1"/>
</dbReference>
<feature type="binding site" evidence="10">
    <location>
        <position position="155"/>
    </location>
    <ligand>
        <name>NAD(+)</name>
        <dbReference type="ChEBI" id="CHEBI:57540"/>
    </ligand>
</feature>
<dbReference type="SUPFAM" id="SSF51735">
    <property type="entry name" value="NAD(P)-binding Rossmann-fold domains"/>
    <property type="match status" value="1"/>
</dbReference>
<proteinExistence type="inferred from homology"/>
<evidence type="ECO:0000256" key="4">
    <source>
        <dbReference type="ARBA" id="ARBA00023002"/>
    </source>
</evidence>
<keyword evidence="13" id="KW-1185">Reference proteome</keyword>
<evidence type="ECO:0000256" key="5">
    <source>
        <dbReference type="ARBA" id="ARBA00023027"/>
    </source>
</evidence>
<dbReference type="SMART" id="SM00984">
    <property type="entry name" value="UDPG_MGDP_dh_C"/>
    <property type="match status" value="1"/>
</dbReference>
<evidence type="ECO:0000256" key="10">
    <source>
        <dbReference type="PIRSR" id="PIRSR500134-3"/>
    </source>
</evidence>
<evidence type="ECO:0000256" key="2">
    <source>
        <dbReference type="ARBA" id="ARBA00006601"/>
    </source>
</evidence>
<dbReference type="Gene3D" id="3.40.50.720">
    <property type="entry name" value="NAD(P)-binding Rossmann-like Domain"/>
    <property type="match status" value="2"/>
</dbReference>
<dbReference type="EMBL" id="CP126114">
    <property type="protein sequence ID" value="WHY86961.1"/>
    <property type="molecule type" value="Genomic_DNA"/>
</dbReference>
<dbReference type="Pfam" id="PF00984">
    <property type="entry name" value="UDPG_MGDP_dh"/>
    <property type="match status" value="1"/>
</dbReference>
<dbReference type="AlphaFoldDB" id="A0AA95MTA7"/>
<feature type="domain" description="UDP-glucose/GDP-mannose dehydrogenase C-terminal" evidence="11">
    <location>
        <begin position="313"/>
        <end position="415"/>
    </location>
</feature>
<feature type="binding site" evidence="10">
    <location>
        <position position="327"/>
    </location>
    <ligand>
        <name>NAD(+)</name>
        <dbReference type="ChEBI" id="CHEBI:57540"/>
    </ligand>
</feature>
<dbReference type="Pfam" id="PF03721">
    <property type="entry name" value="UDPG_MGDP_dh_N"/>
    <property type="match status" value="1"/>
</dbReference>
<evidence type="ECO:0000256" key="3">
    <source>
        <dbReference type="ARBA" id="ARBA00012954"/>
    </source>
</evidence>
<keyword evidence="5 7" id="KW-0520">NAD</keyword>
<comment type="similarity">
    <text evidence="2 7">Belongs to the UDP-glucose/GDP-mannose dehydrogenase family.</text>
</comment>
<dbReference type="GO" id="GO:0000271">
    <property type="term" value="P:polysaccharide biosynthetic process"/>
    <property type="evidence" value="ECO:0007669"/>
    <property type="project" value="InterPro"/>
</dbReference>
<dbReference type="SUPFAM" id="SSF52413">
    <property type="entry name" value="UDP-glucose/GDP-mannose dehydrogenase C-terminal domain"/>
    <property type="match status" value="1"/>
</dbReference>
<dbReference type="Proteomes" id="UP001178288">
    <property type="component" value="Chromosome"/>
</dbReference>
<dbReference type="GO" id="GO:0051287">
    <property type="term" value="F:NAD binding"/>
    <property type="evidence" value="ECO:0007669"/>
    <property type="project" value="InterPro"/>
</dbReference>
<evidence type="ECO:0000313" key="13">
    <source>
        <dbReference type="Proteomes" id="UP001178288"/>
    </source>
</evidence>
<protein>
    <recommendedName>
        <fullName evidence="3 7">UDP-glucose 6-dehydrogenase</fullName>
        <ecNumber evidence="3 7">1.1.1.22</ecNumber>
    </recommendedName>
</protein>
<evidence type="ECO:0000256" key="8">
    <source>
        <dbReference type="PIRSR" id="PIRSR500134-1"/>
    </source>
</evidence>
<comment type="pathway">
    <text evidence="1">Nucleotide-sugar biosynthesis; UDP-alpha-D-glucuronate biosynthesis; UDP-alpha-D-glucuronate from UDP-alpha-D-glucose: step 1/1.</text>
</comment>
<dbReference type="GO" id="GO:0003979">
    <property type="term" value="F:UDP-glucose 6-dehydrogenase activity"/>
    <property type="evidence" value="ECO:0007669"/>
    <property type="project" value="UniProtKB-EC"/>
</dbReference>
<dbReference type="InterPro" id="IPR028357">
    <property type="entry name" value="UDPglc_DH_bac"/>
</dbReference>